<dbReference type="OrthoDB" id="6142120at2759"/>
<reference evidence="2" key="2">
    <citation type="submission" date="2020-11" db="EMBL/GenBank/DDBJ databases">
        <authorList>
            <person name="McCartney M.A."/>
            <person name="Auch B."/>
            <person name="Kono T."/>
            <person name="Mallez S."/>
            <person name="Becker A."/>
            <person name="Gohl D.M."/>
            <person name="Silverstein K.A.T."/>
            <person name="Koren S."/>
            <person name="Bechman K.B."/>
            <person name="Herman A."/>
            <person name="Abrahante J.E."/>
            <person name="Garbe J."/>
        </authorList>
    </citation>
    <scope>NUCLEOTIDE SEQUENCE</scope>
    <source>
        <strain evidence="2">Duluth1</strain>
        <tissue evidence="2">Whole animal</tissue>
    </source>
</reference>
<name>A0A9D4BHW2_DREPO</name>
<dbReference type="EMBL" id="JAIWYP010000016">
    <property type="protein sequence ID" value="KAH3695424.1"/>
    <property type="molecule type" value="Genomic_DNA"/>
</dbReference>
<evidence type="ECO:0000256" key="1">
    <source>
        <dbReference type="SAM" id="MobiDB-lite"/>
    </source>
</evidence>
<organism evidence="2 3">
    <name type="scientific">Dreissena polymorpha</name>
    <name type="common">Zebra mussel</name>
    <name type="synonym">Mytilus polymorpha</name>
    <dbReference type="NCBI Taxonomy" id="45954"/>
    <lineage>
        <taxon>Eukaryota</taxon>
        <taxon>Metazoa</taxon>
        <taxon>Spiralia</taxon>
        <taxon>Lophotrochozoa</taxon>
        <taxon>Mollusca</taxon>
        <taxon>Bivalvia</taxon>
        <taxon>Autobranchia</taxon>
        <taxon>Heteroconchia</taxon>
        <taxon>Euheterodonta</taxon>
        <taxon>Imparidentia</taxon>
        <taxon>Neoheterodontei</taxon>
        <taxon>Myida</taxon>
        <taxon>Dreissenoidea</taxon>
        <taxon>Dreissenidae</taxon>
        <taxon>Dreissena</taxon>
    </lineage>
</organism>
<keyword evidence="3" id="KW-1185">Reference proteome</keyword>
<dbReference type="Proteomes" id="UP000828390">
    <property type="component" value="Unassembled WGS sequence"/>
</dbReference>
<evidence type="ECO:0000313" key="2">
    <source>
        <dbReference type="EMBL" id="KAH3695424.1"/>
    </source>
</evidence>
<feature type="compositionally biased region" description="Polar residues" evidence="1">
    <location>
        <begin position="476"/>
        <end position="499"/>
    </location>
</feature>
<feature type="region of interest" description="Disordered" evidence="1">
    <location>
        <begin position="460"/>
        <end position="607"/>
    </location>
</feature>
<protein>
    <recommendedName>
        <fullName evidence="4">CABIT domain-containing protein</fullName>
    </recommendedName>
</protein>
<evidence type="ECO:0000313" key="3">
    <source>
        <dbReference type="Proteomes" id="UP000828390"/>
    </source>
</evidence>
<sequence>MSESEDDKYRTGEETLWEAASRSDIPLIVRVNETYQNEDYDDAGWFEDGMELMVEGIRSIPYARVRVLDVHDEEQARKAHYDDFVEERQMFLDQVYLMPINVPLKLKLVTRPGKPNKYTSIAQVIEDMPMKLLVDRDVISIPPGGGHITLVPATTVLTVKRVFTCSIDKARYLQCSFQSQHVSFKETLRVQFSASSDDSLYTMHYLQMTNVFPTVFEFLNPKPDDVVHYVDYEANAALTIAEGPLEILGIEHLNVVVGWKRQQEAKSYSTLVIPESRAKTLMVQKRHFKDRFIKNNYIRKRYTACTYLDFVSEKLYLIPQDQPNAVCLKSPNLFFFDPNAGRLRMAKNGIIFNPSTDEESYDSDDVYADIAPPIPERVPITCPQALQNVKKKIGLFHKIHEEIKSFFKRKGKSRRRKRRGEQMREPGECLSILMYRRSKSMSDIDKLDDNATRNVRNISTMGYRKPPAPPPGCTDAIQSNKPTRSIPSTPNTFNSSFPTENLMKPTTRVPSTPSKSKSEASSPTDTYTTKTNSFSPILSRSRSASRSPSEIRREWRPLSALVSSHSDEESDNYIIPCPSIPPRRSTRAPRSPAPHRPAPPIPLDDNNRNHVIANADPSDHPEALPVTTHSEEANEKAGYATISQKCMESILCPGQTSEDFYKYSVIELYHLLKHCNLHDIANICYEHRYDGNFFANVDVQQLLQDQPFSASNIQILKFKKLQDGWRPSTYTWCAS</sequence>
<feature type="compositionally biased region" description="Pro residues" evidence="1">
    <location>
        <begin position="591"/>
        <end position="602"/>
    </location>
</feature>
<gene>
    <name evidence="2" type="ORF">DPMN_082883</name>
</gene>
<evidence type="ECO:0008006" key="4">
    <source>
        <dbReference type="Google" id="ProtNLM"/>
    </source>
</evidence>
<proteinExistence type="predicted"/>
<comment type="caution">
    <text evidence="2">The sequence shown here is derived from an EMBL/GenBank/DDBJ whole genome shotgun (WGS) entry which is preliminary data.</text>
</comment>
<accession>A0A9D4BHW2</accession>
<dbReference type="AlphaFoldDB" id="A0A9D4BHW2"/>
<feature type="compositionally biased region" description="Low complexity" evidence="1">
    <location>
        <begin position="510"/>
        <end position="524"/>
    </location>
</feature>
<reference evidence="2" key="1">
    <citation type="journal article" date="2019" name="bioRxiv">
        <title>The Genome of the Zebra Mussel, Dreissena polymorpha: A Resource for Invasive Species Research.</title>
        <authorList>
            <person name="McCartney M.A."/>
            <person name="Auch B."/>
            <person name="Kono T."/>
            <person name="Mallez S."/>
            <person name="Zhang Y."/>
            <person name="Obille A."/>
            <person name="Becker A."/>
            <person name="Abrahante J.E."/>
            <person name="Garbe J."/>
            <person name="Badalamenti J.P."/>
            <person name="Herman A."/>
            <person name="Mangelson H."/>
            <person name="Liachko I."/>
            <person name="Sullivan S."/>
            <person name="Sone E.D."/>
            <person name="Koren S."/>
            <person name="Silverstein K.A.T."/>
            <person name="Beckman K.B."/>
            <person name="Gohl D.M."/>
        </authorList>
    </citation>
    <scope>NUCLEOTIDE SEQUENCE</scope>
    <source>
        <strain evidence="2">Duluth1</strain>
        <tissue evidence="2">Whole animal</tissue>
    </source>
</reference>
<feature type="compositionally biased region" description="Low complexity" evidence="1">
    <location>
        <begin position="533"/>
        <end position="548"/>
    </location>
</feature>